<protein>
    <submittedName>
        <fullName evidence="1">Uncharacterized protein</fullName>
    </submittedName>
</protein>
<dbReference type="EMBL" id="JAGYWB010000007">
    <property type="protein sequence ID" value="KAI0515637.1"/>
    <property type="molecule type" value="Genomic_DNA"/>
</dbReference>
<organism evidence="1 2">
    <name type="scientific">Dendrobium nobile</name>
    <name type="common">Orchid</name>
    <dbReference type="NCBI Taxonomy" id="94219"/>
    <lineage>
        <taxon>Eukaryota</taxon>
        <taxon>Viridiplantae</taxon>
        <taxon>Streptophyta</taxon>
        <taxon>Embryophyta</taxon>
        <taxon>Tracheophyta</taxon>
        <taxon>Spermatophyta</taxon>
        <taxon>Magnoliopsida</taxon>
        <taxon>Liliopsida</taxon>
        <taxon>Asparagales</taxon>
        <taxon>Orchidaceae</taxon>
        <taxon>Epidendroideae</taxon>
        <taxon>Malaxideae</taxon>
        <taxon>Dendrobiinae</taxon>
        <taxon>Dendrobium</taxon>
    </lineage>
</organism>
<accession>A0A8T3BKS8</accession>
<sequence>MRILTILEGYIYIVLQVLKLRFWLPIIPYDVFSPPPPLISGMVELPPLPHLSSSNISDLLIEFDSVRFKEFDSVRIIQ</sequence>
<evidence type="ECO:0000313" key="2">
    <source>
        <dbReference type="Proteomes" id="UP000829196"/>
    </source>
</evidence>
<keyword evidence="2" id="KW-1185">Reference proteome</keyword>
<reference evidence="1" key="1">
    <citation type="journal article" date="2022" name="Front. Genet.">
        <title>Chromosome-Scale Assembly of the Dendrobium nobile Genome Provides Insights Into the Molecular Mechanism of the Biosynthesis of the Medicinal Active Ingredient of Dendrobium.</title>
        <authorList>
            <person name="Xu Q."/>
            <person name="Niu S.-C."/>
            <person name="Li K.-L."/>
            <person name="Zheng P.-J."/>
            <person name="Zhang X.-J."/>
            <person name="Jia Y."/>
            <person name="Liu Y."/>
            <person name="Niu Y.-X."/>
            <person name="Yu L.-H."/>
            <person name="Chen D.-F."/>
            <person name="Zhang G.-Q."/>
        </authorList>
    </citation>
    <scope>NUCLEOTIDE SEQUENCE</scope>
    <source>
        <tissue evidence="1">Leaf</tissue>
    </source>
</reference>
<dbReference type="AlphaFoldDB" id="A0A8T3BKS8"/>
<proteinExistence type="predicted"/>
<name>A0A8T3BKS8_DENNO</name>
<gene>
    <name evidence="1" type="ORF">KFK09_008303</name>
</gene>
<evidence type="ECO:0000313" key="1">
    <source>
        <dbReference type="EMBL" id="KAI0515637.1"/>
    </source>
</evidence>
<dbReference type="Proteomes" id="UP000829196">
    <property type="component" value="Unassembled WGS sequence"/>
</dbReference>
<comment type="caution">
    <text evidence="1">The sequence shown here is derived from an EMBL/GenBank/DDBJ whole genome shotgun (WGS) entry which is preliminary data.</text>
</comment>